<keyword evidence="12" id="KW-0539">Nucleus</keyword>
<feature type="compositionally biased region" description="Basic and acidic residues" evidence="13">
    <location>
        <begin position="268"/>
        <end position="280"/>
    </location>
</feature>
<dbReference type="InterPro" id="IPR014012">
    <property type="entry name" value="HSA_dom"/>
</dbReference>
<evidence type="ECO:0000313" key="18">
    <source>
        <dbReference type="Proteomes" id="UP000694545"/>
    </source>
</evidence>
<evidence type="ECO:0000256" key="13">
    <source>
        <dbReference type="SAM" id="MobiDB-lite"/>
    </source>
</evidence>
<gene>
    <name evidence="17" type="primary">SRCAP</name>
</gene>
<dbReference type="PANTHER" id="PTHR45685">
    <property type="entry name" value="HELICASE SRCAP-RELATED"/>
    <property type="match status" value="1"/>
</dbReference>
<dbReference type="GO" id="GO:0000812">
    <property type="term" value="C:Swr1 complex"/>
    <property type="evidence" value="ECO:0007669"/>
    <property type="project" value="TreeGrafter"/>
</dbReference>
<dbReference type="Pfam" id="PF07529">
    <property type="entry name" value="HSA"/>
    <property type="match status" value="1"/>
</dbReference>
<dbReference type="SMART" id="SM00384">
    <property type="entry name" value="AT_hook"/>
    <property type="match status" value="3"/>
</dbReference>
<dbReference type="InterPro" id="IPR017956">
    <property type="entry name" value="AT_hook_DNA-bd_motif"/>
</dbReference>
<feature type="region of interest" description="Disordered" evidence="13">
    <location>
        <begin position="807"/>
        <end position="841"/>
    </location>
</feature>
<dbReference type="GO" id="GO:0006338">
    <property type="term" value="P:chromatin remodeling"/>
    <property type="evidence" value="ECO:0007669"/>
    <property type="project" value="UniProtKB-ARBA"/>
</dbReference>
<dbReference type="Proteomes" id="UP000694545">
    <property type="component" value="Unplaced"/>
</dbReference>
<feature type="region of interest" description="Disordered" evidence="13">
    <location>
        <begin position="1439"/>
        <end position="1460"/>
    </location>
</feature>
<reference evidence="17" key="1">
    <citation type="submission" date="2025-08" db="UniProtKB">
        <authorList>
            <consortium name="Ensembl"/>
        </authorList>
    </citation>
    <scope>IDENTIFICATION</scope>
</reference>
<feature type="compositionally biased region" description="Low complexity" evidence="13">
    <location>
        <begin position="2222"/>
        <end position="2234"/>
    </location>
</feature>
<evidence type="ECO:0000256" key="1">
    <source>
        <dbReference type="ARBA" id="ARBA00004123"/>
    </source>
</evidence>
<dbReference type="PANTHER" id="PTHR45685:SF1">
    <property type="entry name" value="HELICASE SRCAP"/>
    <property type="match status" value="1"/>
</dbReference>
<evidence type="ECO:0000259" key="14">
    <source>
        <dbReference type="PROSITE" id="PS51192"/>
    </source>
</evidence>
<feature type="compositionally biased region" description="Acidic residues" evidence="13">
    <location>
        <begin position="306"/>
        <end position="328"/>
    </location>
</feature>
<feature type="compositionally biased region" description="Low complexity" evidence="13">
    <location>
        <begin position="18"/>
        <end position="39"/>
    </location>
</feature>
<dbReference type="CDD" id="cd18793">
    <property type="entry name" value="SF2_C_SNF"/>
    <property type="match status" value="1"/>
</dbReference>
<dbReference type="Gene3D" id="3.40.50.10810">
    <property type="entry name" value="Tandem AAA-ATPase domain"/>
    <property type="match status" value="1"/>
</dbReference>
<dbReference type="InterPro" id="IPR050520">
    <property type="entry name" value="INO80/SWR1_helicase"/>
</dbReference>
<feature type="region of interest" description="Disordered" evidence="13">
    <location>
        <begin position="1492"/>
        <end position="1602"/>
    </location>
</feature>
<dbReference type="GO" id="GO:0042393">
    <property type="term" value="F:histone binding"/>
    <property type="evidence" value="ECO:0007669"/>
    <property type="project" value="TreeGrafter"/>
</dbReference>
<dbReference type="GO" id="GO:0004386">
    <property type="term" value="F:helicase activity"/>
    <property type="evidence" value="ECO:0007669"/>
    <property type="project" value="UniProtKB-KW"/>
</dbReference>
<evidence type="ECO:0000256" key="6">
    <source>
        <dbReference type="ARBA" id="ARBA00022806"/>
    </source>
</evidence>
<keyword evidence="5" id="KW-0378">Hydrolase</keyword>
<keyword evidence="11" id="KW-0804">Transcription</keyword>
<feature type="domain" description="Helicase C-terminal" evidence="15">
    <location>
        <begin position="1209"/>
        <end position="1359"/>
    </location>
</feature>
<reference evidence="17" key="2">
    <citation type="submission" date="2025-09" db="UniProtKB">
        <authorList>
            <consortium name="Ensembl"/>
        </authorList>
    </citation>
    <scope>IDENTIFICATION</scope>
</reference>
<dbReference type="GO" id="GO:0003677">
    <property type="term" value="F:DNA binding"/>
    <property type="evidence" value="ECO:0007669"/>
    <property type="project" value="UniProtKB-KW"/>
</dbReference>
<feature type="compositionally biased region" description="Low complexity" evidence="13">
    <location>
        <begin position="285"/>
        <end position="297"/>
    </location>
</feature>
<feature type="compositionally biased region" description="Polar residues" evidence="13">
    <location>
        <begin position="1930"/>
        <end position="1948"/>
    </location>
</feature>
<dbReference type="Pfam" id="PF00271">
    <property type="entry name" value="Helicase_C"/>
    <property type="match status" value="1"/>
</dbReference>
<dbReference type="Pfam" id="PF00176">
    <property type="entry name" value="SNF2-rel_dom"/>
    <property type="match status" value="1"/>
</dbReference>
<keyword evidence="6" id="KW-0347">Helicase</keyword>
<feature type="compositionally biased region" description="Low complexity" evidence="13">
    <location>
        <begin position="2147"/>
        <end position="2162"/>
    </location>
</feature>
<dbReference type="InterPro" id="IPR001650">
    <property type="entry name" value="Helicase_C-like"/>
</dbReference>
<accession>A0A8D2KTN5</accession>
<feature type="compositionally biased region" description="Polar residues" evidence="13">
    <location>
        <begin position="1956"/>
        <end position="1980"/>
    </location>
</feature>
<dbReference type="Ensembl" id="ENSVKKT00000007513.1">
    <property type="protein sequence ID" value="ENSVKKP00000007319.1"/>
    <property type="gene ID" value="ENSVKKG00000001638.1"/>
</dbReference>
<feature type="compositionally biased region" description="Polar residues" evidence="13">
    <location>
        <begin position="1809"/>
        <end position="1828"/>
    </location>
</feature>
<dbReference type="GO" id="GO:0010468">
    <property type="term" value="P:regulation of gene expression"/>
    <property type="evidence" value="ECO:0007669"/>
    <property type="project" value="UniProtKB-ARBA"/>
</dbReference>
<dbReference type="FunFam" id="1.20.120.850:FF:000012">
    <property type="entry name" value="protein PHOTOPERIOD-INDEPENDENT EARLY FLOWERING 1 isoform X3"/>
    <property type="match status" value="1"/>
</dbReference>
<evidence type="ECO:0000256" key="2">
    <source>
        <dbReference type="ARBA" id="ARBA00009220"/>
    </source>
</evidence>
<dbReference type="SUPFAM" id="SSF52540">
    <property type="entry name" value="P-loop containing nucleoside triphosphate hydrolases"/>
    <property type="match status" value="3"/>
</dbReference>
<feature type="compositionally biased region" description="Basic and acidic residues" evidence="13">
    <location>
        <begin position="1742"/>
        <end position="1755"/>
    </location>
</feature>
<evidence type="ECO:0000256" key="10">
    <source>
        <dbReference type="ARBA" id="ARBA00023125"/>
    </source>
</evidence>
<feature type="region of interest" description="Disordered" evidence="13">
    <location>
        <begin position="1742"/>
        <end position="2333"/>
    </location>
</feature>
<dbReference type="PROSITE" id="PS51192">
    <property type="entry name" value="HELICASE_ATP_BIND_1"/>
    <property type="match status" value="1"/>
</dbReference>
<feature type="region of interest" description="Disordered" evidence="13">
    <location>
        <begin position="1630"/>
        <end position="1649"/>
    </location>
</feature>
<dbReference type="InterPro" id="IPR049730">
    <property type="entry name" value="SNF2/RAD54-like_C"/>
</dbReference>
<evidence type="ECO:0000256" key="7">
    <source>
        <dbReference type="ARBA" id="ARBA00022840"/>
    </source>
</evidence>
<evidence type="ECO:0000256" key="3">
    <source>
        <dbReference type="ARBA" id="ARBA00022553"/>
    </source>
</evidence>
<dbReference type="Gene3D" id="1.20.120.850">
    <property type="entry name" value="SWI2/SNF2 ATPases, N-terminal domain"/>
    <property type="match status" value="1"/>
</dbReference>
<dbReference type="InterPro" id="IPR000330">
    <property type="entry name" value="SNF2_N"/>
</dbReference>
<keyword evidence="7" id="KW-0067">ATP-binding</keyword>
<comment type="subcellular location">
    <subcellularLocation>
        <location evidence="1">Nucleus</location>
    </subcellularLocation>
</comment>
<feature type="compositionally biased region" description="Basic and acidic residues" evidence="13">
    <location>
        <begin position="329"/>
        <end position="345"/>
    </location>
</feature>
<evidence type="ECO:0000313" key="17">
    <source>
        <dbReference type="Ensembl" id="ENSVKKP00000007319.1"/>
    </source>
</evidence>
<comment type="similarity">
    <text evidence="2">Belongs to the SNF2/RAD54 helicase family. SWR1 subfamily.</text>
</comment>
<dbReference type="Gene3D" id="3.40.50.300">
    <property type="entry name" value="P-loop containing nucleotide triphosphate hydrolases"/>
    <property type="match status" value="1"/>
</dbReference>
<evidence type="ECO:0000256" key="12">
    <source>
        <dbReference type="ARBA" id="ARBA00023242"/>
    </source>
</evidence>
<evidence type="ECO:0000256" key="5">
    <source>
        <dbReference type="ARBA" id="ARBA00022801"/>
    </source>
</evidence>
<feature type="compositionally biased region" description="Polar residues" evidence="13">
    <location>
        <begin position="2072"/>
        <end position="2083"/>
    </location>
</feature>
<keyword evidence="8" id="KW-0156">Chromatin regulator</keyword>
<dbReference type="GO" id="GO:0010557">
    <property type="term" value="P:positive regulation of macromolecule biosynthetic process"/>
    <property type="evidence" value="ECO:0007669"/>
    <property type="project" value="UniProtKB-ARBA"/>
</dbReference>
<proteinExistence type="inferred from homology"/>
<feature type="compositionally biased region" description="Basic and acidic residues" evidence="13">
    <location>
        <begin position="1444"/>
        <end position="1460"/>
    </location>
</feature>
<keyword evidence="9" id="KW-0805">Transcription regulation</keyword>
<name>A0A8D2KTN5_VARKO</name>
<evidence type="ECO:0008006" key="19">
    <source>
        <dbReference type="Google" id="ProtNLM"/>
    </source>
</evidence>
<feature type="region of interest" description="Disordered" evidence="13">
    <location>
        <begin position="219"/>
        <end position="345"/>
    </location>
</feature>
<feature type="region of interest" description="Disordered" evidence="13">
    <location>
        <begin position="12"/>
        <end position="47"/>
    </location>
</feature>
<dbReference type="SMART" id="SM00573">
    <property type="entry name" value="HSA"/>
    <property type="match status" value="1"/>
</dbReference>
<dbReference type="InterPro" id="IPR038718">
    <property type="entry name" value="SNF2-like_sf"/>
</dbReference>
<feature type="compositionally biased region" description="Pro residues" evidence="13">
    <location>
        <begin position="2056"/>
        <end position="2071"/>
    </location>
</feature>
<sequence>LLSFVTPIHQTAADRMTGSNPVSPASSGSPVSSGSISPPHLAHDSSLDTSMWDKTHAEIAEQAKHEAEIENRIAEMKKEGFWSLKRLSKVPEPVRPKVHWDYLCEEMQWLSADFAQERRWKRGVARKVVRMVIRHHEEQKQKEERAKREEQAKLRRIASSIAKEVKQFWTNVEKVVQFKQQSRLEEKRKKALDLQLDFIVGQTEKYSDLLTQSLNETLPVSSKTSGSHAGSTASSPPPPNGDFQPHEESDDEETIEVEEQQEGNDSETQQREIELLKQESELPLEELLQSLPPQVLENSFSMSPCPDEEDEEFAANEEEAEDEEETIDAEEKLEGDVDHSKELDDLAKEGELPMEELLQKYAGAYASDFEIEESDISSEEEDFGVEYLLKQDEDRGGEGDNDSTPAPGPKKEITDIAAAAESLQPKGYTLATTQVKTPIPYLLRGTLREYQHIGLDWLVTMYEKKLNGILADEMGLGKTIQTISLLAHLACEKGSWGPHLIIVPTSVMLNWEMEIKRWCPSFKILTYYGAQKERKLKRQGWTKPNAFHICITSYKLVLQDHQAFRRKNWKYLILDEAQNIKNFKSQRWQSLLNFNSQRRLLLTGTPLQNSLMELWSLMHFLMPHVFQSHREFKEWFSNPLTGMIEGSQEYNENLVKRLHKVLRPFLLRRVKVDVEKQMPKKYEHVIKCRLSKRQRYLYDDFMAQATTKETLATGHFMSVINILMQLRKVCNHPNLFDPRPIHSPFITEGICFNTASLVLNALNNDPFKHVDLGIFDLINLEGRVSRYETDTFLPKWKVTRKLIEEIAESPDPPPRPKPVKMKVNRYLGGQPPPPINTLGITSVGQQPISTKPVSTLGIPPVGQQQQQPINPLGVSALGGQQQQPPPPANTLGPTPAVQQSTSTMAAGTIGGMMKPVNIHPTVPALPGYNFATGPLQQRLLLSPDMQARLPSGEVVSLGQLASLANRPLQSAPGSKPLTFQIQGNKLTLTGTQVRQVTMPQPARQLPRNVVHLVSAGGQHHIISQPAQVALIQAMAQQAGQAPVGVQAVQGHQPPTILPVPESLEEKRKKQKEERLDRLFRLNEQHCNLVPIYGTEVLSFCTLFPPRLEAHWQRSESLAKAILTPQQRIEELRDIIERFIFVMPPVEAPAITMHTSHPPPSLLLQQAVFKETLRQELSPHASCLHRIICNMRTQFPDLRLIQYDCGKLQTLDVLLRQLKAGAHRVLIFTQMTRMLDVLEQFLNYHGHIYLRLDGSTRVEQRQALMERFNADKRIFCFILSTRSGGVGVNLTGADTVVFYDSDWNPTMDAQAQDRCHRIGQTRDVHIYRLISERTVEENILKKANQKRMLGDMAIEGGNFTTAYFKQQTIRELFDMPLDEPAKKEGEVPALAQEEEEEPMATKQAQILEQALCKAEDPEDIRAATQAKAEQVAELAEFNENIPLDAEERPSREEEEELSKAEQEIASLVEQLTPIERYAMNFLEASLEDISREELKQAEEQVEAARKDIDQAKDEVVFKLPEDEDESYVLEEGSSKKSKKARVPSRTASERTGTRMSERLRSTRLPPQDGDSGDVESTQARLPNLRHSRVVTDEEDDGLPQTPNEAEIATISTGAVSSHVSPLATVTCPGALSSDESLSPAKPLRRRTSADVQIRQSCQEQDGPTAKVLRKLPGRLVTVVEEKELIRRRRNRVRILDAADSTMTSPSNSSAQSMSEPEISPTGKELPLLRDLPARRRIELECRAAAKERDDSSKRELLISPSIEPVKRKRGRPPKNKSSEQPSPDMLQPLPEPVLEINLQSKAPKWKLPKTQPQSKTPEQKVLETQPSSKATEKMPQGQPLSKGSEQKVPETQPRSKAMERRVPESSSPKSESPKSKTESSENDSPVEKRRRGRPPKVRESPIMSPKASVSGKLSVASTKPLITDLSRKVQKQLQKSPGPTSVPEATSKSLDLCPKTTPVSKATPKPQNQMHPNPSSVSKSTLKARELLATPLKPLSKSSTEACESLAIPPRAVSATETSTEMQKRPSPSPLLHASHKAALGSLTAESPPKRKRGRPPKNPPSPQVEAAPPPASTSDQETSTEKQTPAPPVRKRRRRRRKDELGPSLPTVSQSSSEGEDTRPLTRLARHKLEEKPESGGEGVAQPSPKPAAAEGASSAESSAWEQPFGDTPTRSTRLRPGSLVPPLERETQRRKRRCSLDGSRVSNSSKSPAPQAISEQDGGESESSLRSSSESSGNKQPKRQCYESAGGRGRGRGRGRRQLSSMADRVLRSAAKPADNTRSASSPIPTRKTGPASASASTSAGGVTGALSPSTVSSPGTPITSSLSNRGRKPKT</sequence>
<feature type="compositionally biased region" description="Polar residues" evidence="13">
    <location>
        <begin position="2310"/>
        <end position="2326"/>
    </location>
</feature>
<evidence type="ECO:0000256" key="4">
    <source>
        <dbReference type="ARBA" id="ARBA00022741"/>
    </source>
</evidence>
<feature type="compositionally biased region" description="Acidic residues" evidence="13">
    <location>
        <begin position="248"/>
        <end position="265"/>
    </location>
</feature>
<dbReference type="SMART" id="SM00487">
    <property type="entry name" value="DEXDc"/>
    <property type="match status" value="1"/>
</dbReference>
<feature type="compositionally biased region" description="Basic and acidic residues" evidence="13">
    <location>
        <begin position="1546"/>
        <end position="1559"/>
    </location>
</feature>
<evidence type="ECO:0000256" key="9">
    <source>
        <dbReference type="ARBA" id="ARBA00023015"/>
    </source>
</evidence>
<evidence type="ECO:0000259" key="16">
    <source>
        <dbReference type="PROSITE" id="PS51204"/>
    </source>
</evidence>
<feature type="compositionally biased region" description="Basic and acidic residues" evidence="13">
    <location>
        <begin position="1492"/>
        <end position="1519"/>
    </location>
</feature>
<dbReference type="GO" id="GO:0005524">
    <property type="term" value="F:ATP binding"/>
    <property type="evidence" value="ECO:0007669"/>
    <property type="project" value="UniProtKB-KW"/>
</dbReference>
<dbReference type="CDD" id="cd18003">
    <property type="entry name" value="DEXQc_SRCAP"/>
    <property type="match status" value="1"/>
</dbReference>
<dbReference type="GO" id="GO:0140096">
    <property type="term" value="F:catalytic activity, acting on a protein"/>
    <property type="evidence" value="ECO:0007669"/>
    <property type="project" value="UniProtKB-ARBA"/>
</dbReference>
<feature type="compositionally biased region" description="Polar residues" evidence="13">
    <location>
        <begin position="1699"/>
        <end position="1713"/>
    </location>
</feature>
<dbReference type="GO" id="GO:0016887">
    <property type="term" value="F:ATP hydrolysis activity"/>
    <property type="evidence" value="ECO:0007669"/>
    <property type="project" value="TreeGrafter"/>
</dbReference>
<dbReference type="FunFam" id="3.40.50.300:FF:000529">
    <property type="entry name" value="helicase SRCAP isoform X1"/>
    <property type="match status" value="1"/>
</dbReference>
<evidence type="ECO:0000259" key="15">
    <source>
        <dbReference type="PROSITE" id="PS51194"/>
    </source>
</evidence>
<protein>
    <recommendedName>
        <fullName evidence="19">Snf2-related CREBBP activator protein</fullName>
    </recommendedName>
</protein>
<dbReference type="PROSITE" id="PS51204">
    <property type="entry name" value="HSA"/>
    <property type="match status" value="1"/>
</dbReference>
<feature type="domain" description="HSA" evidence="16">
    <location>
        <begin position="87"/>
        <end position="159"/>
    </location>
</feature>
<keyword evidence="18" id="KW-1185">Reference proteome</keyword>
<evidence type="ECO:0000256" key="11">
    <source>
        <dbReference type="ARBA" id="ARBA00023163"/>
    </source>
</evidence>
<evidence type="ECO:0000256" key="8">
    <source>
        <dbReference type="ARBA" id="ARBA00022853"/>
    </source>
</evidence>
<keyword evidence="3" id="KW-0597">Phosphoprotein</keyword>
<feature type="compositionally biased region" description="Low complexity" evidence="13">
    <location>
        <begin position="221"/>
        <end position="234"/>
    </location>
</feature>
<feature type="region of interest" description="Disordered" evidence="13">
    <location>
        <begin position="391"/>
        <end position="411"/>
    </location>
</feature>
<dbReference type="InterPro" id="IPR014001">
    <property type="entry name" value="Helicase_ATP-bd"/>
</dbReference>
<keyword evidence="4" id="KW-0547">Nucleotide-binding</keyword>
<dbReference type="PROSITE" id="PS51194">
    <property type="entry name" value="HELICASE_CTER"/>
    <property type="match status" value="1"/>
</dbReference>
<feature type="compositionally biased region" description="Low complexity" evidence="13">
    <location>
        <begin position="2290"/>
        <end position="2309"/>
    </location>
</feature>
<dbReference type="SMART" id="SM00490">
    <property type="entry name" value="HELICc"/>
    <property type="match status" value="1"/>
</dbReference>
<feature type="region of interest" description="Disordered" evidence="13">
    <location>
        <begin position="1695"/>
        <end position="1728"/>
    </location>
</feature>
<dbReference type="InterPro" id="IPR027417">
    <property type="entry name" value="P-loop_NTPase"/>
</dbReference>
<feature type="region of interest" description="Disordered" evidence="13">
    <location>
        <begin position="855"/>
        <end position="898"/>
    </location>
</feature>
<feature type="domain" description="Helicase ATP-binding" evidence="14">
    <location>
        <begin position="459"/>
        <end position="624"/>
    </location>
</feature>
<dbReference type="FunFam" id="3.40.50.10810:FF:000005">
    <property type="entry name" value="Photoperiod-independent early flowering 1"/>
    <property type="match status" value="1"/>
</dbReference>
<keyword evidence="10" id="KW-0238">DNA-binding</keyword>
<organism evidence="17 18">
    <name type="scientific">Varanus komodoensis</name>
    <name type="common">Komodo dragon</name>
    <dbReference type="NCBI Taxonomy" id="61221"/>
    <lineage>
        <taxon>Eukaryota</taxon>
        <taxon>Metazoa</taxon>
        <taxon>Chordata</taxon>
        <taxon>Craniata</taxon>
        <taxon>Vertebrata</taxon>
        <taxon>Euteleostomi</taxon>
        <taxon>Lepidosauria</taxon>
        <taxon>Squamata</taxon>
        <taxon>Bifurcata</taxon>
        <taxon>Unidentata</taxon>
        <taxon>Episquamata</taxon>
        <taxon>Toxicofera</taxon>
        <taxon>Anguimorpha</taxon>
        <taxon>Paleoanguimorpha</taxon>
        <taxon>Varanoidea</taxon>
        <taxon>Varanidae</taxon>
        <taxon>Varanus</taxon>
    </lineage>
</organism>